<name>A0A419TAS2_9FIRM</name>
<dbReference type="RefSeq" id="WP_120166596.1">
    <property type="nucleotide sequence ID" value="NZ_MCIB01000001.1"/>
</dbReference>
<feature type="coiled-coil region" evidence="7">
    <location>
        <begin position="7"/>
        <end position="34"/>
    </location>
</feature>
<keyword evidence="5 6" id="KW-0269">Exonuclease</keyword>
<evidence type="ECO:0000256" key="6">
    <source>
        <dbReference type="HAMAP-Rule" id="MF_00337"/>
    </source>
</evidence>
<evidence type="ECO:0000256" key="4">
    <source>
        <dbReference type="ARBA" id="ARBA00022801"/>
    </source>
</evidence>
<dbReference type="OrthoDB" id="1697399at2"/>
<dbReference type="PIRSF" id="PIRSF006488">
    <property type="entry name" value="Exonuc_VII_S"/>
    <property type="match status" value="1"/>
</dbReference>
<dbReference type="EMBL" id="MCIB01000001">
    <property type="protein sequence ID" value="RKD34565.1"/>
    <property type="molecule type" value="Genomic_DNA"/>
</dbReference>
<dbReference type="NCBIfam" id="TIGR01280">
    <property type="entry name" value="xseB"/>
    <property type="match status" value="1"/>
</dbReference>
<keyword evidence="2 6" id="KW-0963">Cytoplasm</keyword>
<dbReference type="HAMAP" id="MF_00337">
    <property type="entry name" value="Exonuc_7_S"/>
    <property type="match status" value="1"/>
</dbReference>
<proteinExistence type="inferred from homology"/>
<dbReference type="GO" id="GO:0006308">
    <property type="term" value="P:DNA catabolic process"/>
    <property type="evidence" value="ECO:0007669"/>
    <property type="project" value="UniProtKB-UniRule"/>
</dbReference>
<comment type="catalytic activity">
    <reaction evidence="6">
        <text>Exonucleolytic cleavage in either 5'- to 3'- or 3'- to 5'-direction to yield nucleoside 5'-phosphates.</text>
        <dbReference type="EC" id="3.1.11.6"/>
    </reaction>
</comment>
<sequence>MNDKKINKTFEEAIEELEKIVEKLEEGNLNLNDSLTTFERGIKLYKYCNSLLNDTEGKVKLILEKMNGEIDEKEFEGDE</sequence>
<dbReference type="PANTHER" id="PTHR34137">
    <property type="entry name" value="EXODEOXYRIBONUCLEASE 7 SMALL SUBUNIT"/>
    <property type="match status" value="1"/>
</dbReference>
<dbReference type="Pfam" id="PF02609">
    <property type="entry name" value="Exonuc_VII_S"/>
    <property type="match status" value="1"/>
</dbReference>
<evidence type="ECO:0000313" key="9">
    <source>
        <dbReference type="Proteomes" id="UP000284177"/>
    </source>
</evidence>
<comment type="caution">
    <text evidence="8">The sequence shown here is derived from an EMBL/GenBank/DDBJ whole genome shotgun (WGS) entry which is preliminary data.</text>
</comment>
<evidence type="ECO:0000256" key="5">
    <source>
        <dbReference type="ARBA" id="ARBA00022839"/>
    </source>
</evidence>
<accession>A0A419TAS2</accession>
<reference evidence="8 9" key="1">
    <citation type="submission" date="2016-08" db="EMBL/GenBank/DDBJ databases">
        <title>Novel Firmicutes and Novel Genomes.</title>
        <authorList>
            <person name="Poppleton D.I."/>
            <person name="Gribaldo S."/>
        </authorList>
    </citation>
    <scope>NUCLEOTIDE SEQUENCE [LARGE SCALE GENOMIC DNA]</scope>
    <source>
        <strain evidence="8 9">CTT3</strain>
    </source>
</reference>
<protein>
    <recommendedName>
        <fullName evidence="6">Exodeoxyribonuclease 7 small subunit</fullName>
        <ecNumber evidence="6">3.1.11.6</ecNumber>
    </recommendedName>
    <alternativeName>
        <fullName evidence="6">Exodeoxyribonuclease VII small subunit</fullName>
        <shortName evidence="6">Exonuclease VII small subunit</shortName>
    </alternativeName>
</protein>
<evidence type="ECO:0000313" key="8">
    <source>
        <dbReference type="EMBL" id="RKD34565.1"/>
    </source>
</evidence>
<evidence type="ECO:0000256" key="7">
    <source>
        <dbReference type="SAM" id="Coils"/>
    </source>
</evidence>
<evidence type="ECO:0000256" key="3">
    <source>
        <dbReference type="ARBA" id="ARBA00022722"/>
    </source>
</evidence>
<dbReference type="InterPro" id="IPR037004">
    <property type="entry name" value="Exonuc_VII_ssu_sf"/>
</dbReference>
<dbReference type="NCBIfam" id="NF002140">
    <property type="entry name" value="PRK00977.1-4"/>
    <property type="match status" value="1"/>
</dbReference>
<dbReference type="PANTHER" id="PTHR34137:SF1">
    <property type="entry name" value="EXODEOXYRIBONUCLEASE 7 SMALL SUBUNIT"/>
    <property type="match status" value="1"/>
</dbReference>
<comment type="function">
    <text evidence="6">Bidirectionally degrades single-stranded DNA into large acid-insoluble oligonucleotides, which are then degraded further into small acid-soluble oligonucleotides.</text>
</comment>
<dbReference type="InterPro" id="IPR003761">
    <property type="entry name" value="Exonuc_VII_S"/>
</dbReference>
<keyword evidence="7" id="KW-0175">Coiled coil</keyword>
<dbReference type="GO" id="GO:0005829">
    <property type="term" value="C:cytosol"/>
    <property type="evidence" value="ECO:0007669"/>
    <property type="project" value="TreeGrafter"/>
</dbReference>
<comment type="subcellular location">
    <subcellularLocation>
        <location evidence="6">Cytoplasm</location>
    </subcellularLocation>
</comment>
<dbReference type="SUPFAM" id="SSF116842">
    <property type="entry name" value="XseB-like"/>
    <property type="match status" value="1"/>
</dbReference>
<gene>
    <name evidence="6" type="primary">xseB</name>
    <name evidence="8" type="ORF">BET03_01695</name>
</gene>
<comment type="similarity">
    <text evidence="1 6">Belongs to the XseB family.</text>
</comment>
<evidence type="ECO:0000256" key="1">
    <source>
        <dbReference type="ARBA" id="ARBA00009998"/>
    </source>
</evidence>
<keyword evidence="3 6" id="KW-0540">Nuclease</keyword>
<keyword evidence="4 6" id="KW-0378">Hydrolase</keyword>
<dbReference type="Gene3D" id="1.10.287.1040">
    <property type="entry name" value="Exonuclease VII, small subunit"/>
    <property type="match status" value="1"/>
</dbReference>
<keyword evidence="9" id="KW-1185">Reference proteome</keyword>
<dbReference type="AlphaFoldDB" id="A0A419TAS2"/>
<dbReference type="GO" id="GO:0008855">
    <property type="term" value="F:exodeoxyribonuclease VII activity"/>
    <property type="evidence" value="ECO:0007669"/>
    <property type="project" value="UniProtKB-UniRule"/>
</dbReference>
<evidence type="ECO:0000256" key="2">
    <source>
        <dbReference type="ARBA" id="ARBA00022490"/>
    </source>
</evidence>
<dbReference type="EC" id="3.1.11.6" evidence="6"/>
<organism evidence="8 9">
    <name type="scientific">Thermohalobacter berrensis</name>
    <dbReference type="NCBI Taxonomy" id="99594"/>
    <lineage>
        <taxon>Bacteria</taxon>
        <taxon>Bacillati</taxon>
        <taxon>Bacillota</taxon>
        <taxon>Tissierellia</taxon>
        <taxon>Tissierellales</taxon>
        <taxon>Thermohalobacteraceae</taxon>
        <taxon>Thermohalobacter</taxon>
    </lineage>
</organism>
<dbReference type="GO" id="GO:0009318">
    <property type="term" value="C:exodeoxyribonuclease VII complex"/>
    <property type="evidence" value="ECO:0007669"/>
    <property type="project" value="UniProtKB-UniRule"/>
</dbReference>
<comment type="subunit">
    <text evidence="6">Heterooligomer composed of large and small subunits.</text>
</comment>
<dbReference type="Proteomes" id="UP000284177">
    <property type="component" value="Unassembled WGS sequence"/>
</dbReference>